<evidence type="ECO:0000313" key="3">
    <source>
        <dbReference type="Proteomes" id="UP001642260"/>
    </source>
</evidence>
<feature type="transmembrane region" description="Helical" evidence="1">
    <location>
        <begin position="35"/>
        <end position="56"/>
    </location>
</feature>
<sequence>MARYPIIGAAGIPYLAMVIRGMFNDVPVPTYRQEKIGRMTWLLAVMIVMYCISYHFPTSIKFESCFFAIILIEAVILMKQLNWPAEDFTSGHLLFTLVTGVWFAILGIVGTLDHWPGLILSLLYFPVWIYVTPMLDDRPSGLEHQYHRI</sequence>
<evidence type="ECO:0000256" key="1">
    <source>
        <dbReference type="SAM" id="Phobius"/>
    </source>
</evidence>
<gene>
    <name evidence="2" type="ORF">ERUC_LOCUS31909</name>
</gene>
<dbReference type="EMBL" id="CAKOAT010445154">
    <property type="protein sequence ID" value="CAH8373734.1"/>
    <property type="molecule type" value="Genomic_DNA"/>
</dbReference>
<accession>A0ABC8L3P0</accession>
<proteinExistence type="predicted"/>
<name>A0ABC8L3P0_ERUVS</name>
<feature type="transmembrane region" description="Helical" evidence="1">
    <location>
        <begin position="6"/>
        <end position="23"/>
    </location>
</feature>
<organism evidence="2 3">
    <name type="scientific">Eruca vesicaria subsp. sativa</name>
    <name type="common">Garden rocket</name>
    <name type="synonym">Eruca sativa</name>
    <dbReference type="NCBI Taxonomy" id="29727"/>
    <lineage>
        <taxon>Eukaryota</taxon>
        <taxon>Viridiplantae</taxon>
        <taxon>Streptophyta</taxon>
        <taxon>Embryophyta</taxon>
        <taxon>Tracheophyta</taxon>
        <taxon>Spermatophyta</taxon>
        <taxon>Magnoliopsida</taxon>
        <taxon>eudicotyledons</taxon>
        <taxon>Gunneridae</taxon>
        <taxon>Pentapetalae</taxon>
        <taxon>rosids</taxon>
        <taxon>malvids</taxon>
        <taxon>Brassicales</taxon>
        <taxon>Brassicaceae</taxon>
        <taxon>Brassiceae</taxon>
        <taxon>Eruca</taxon>
    </lineage>
</organism>
<comment type="caution">
    <text evidence="2">The sequence shown here is derived from an EMBL/GenBank/DDBJ whole genome shotgun (WGS) entry which is preliminary data.</text>
</comment>
<protein>
    <submittedName>
        <fullName evidence="2">Uncharacterized protein</fullName>
    </submittedName>
</protein>
<dbReference type="Proteomes" id="UP001642260">
    <property type="component" value="Unassembled WGS sequence"/>
</dbReference>
<feature type="transmembrane region" description="Helical" evidence="1">
    <location>
        <begin position="118"/>
        <end position="135"/>
    </location>
</feature>
<evidence type="ECO:0000313" key="2">
    <source>
        <dbReference type="EMBL" id="CAH8373734.1"/>
    </source>
</evidence>
<feature type="transmembrane region" description="Helical" evidence="1">
    <location>
        <begin position="93"/>
        <end position="112"/>
    </location>
</feature>
<keyword evidence="3" id="KW-1185">Reference proteome</keyword>
<keyword evidence="1" id="KW-1133">Transmembrane helix</keyword>
<keyword evidence="1" id="KW-0472">Membrane</keyword>
<keyword evidence="1" id="KW-0812">Transmembrane</keyword>
<reference evidence="2 3" key="1">
    <citation type="submission" date="2022-03" db="EMBL/GenBank/DDBJ databases">
        <authorList>
            <person name="Macdonald S."/>
            <person name="Ahmed S."/>
            <person name="Newling K."/>
        </authorList>
    </citation>
    <scope>NUCLEOTIDE SEQUENCE [LARGE SCALE GENOMIC DNA]</scope>
</reference>
<dbReference type="AlphaFoldDB" id="A0ABC8L3P0"/>